<dbReference type="Proteomes" id="UP000299102">
    <property type="component" value="Unassembled WGS sequence"/>
</dbReference>
<dbReference type="STRING" id="151549.A0A4C1VT16"/>
<keyword evidence="1" id="KW-0489">Methyltransferase</keyword>
<sequence length="231" mass="26067">MVSPIHPAAEHLNASSAVTIRVDRGWVRQLAEEVGPWEELGKAPLTGTAPISTLHRRLTTTMFKGGVYNVSSESGLGEGPRNMAEMEIVADKVIDRIEEFIRCPRWPSRGRKLVSNRTEPHASSATQQTLREFGWEVLMHPPYSPDLAPSDFHLLRSLQNFLETATSAVRAVRVEQTAVLSGRRARRFREPYALYGHVQITNGTIPKRKVYVCDRPNTCERRPRMTQTPLE</sequence>
<protein>
    <submittedName>
        <fullName evidence="1">Histone-lysine N-methyltransferase SETMAR</fullName>
    </submittedName>
</protein>
<dbReference type="GO" id="GO:0008168">
    <property type="term" value="F:methyltransferase activity"/>
    <property type="evidence" value="ECO:0007669"/>
    <property type="project" value="UniProtKB-KW"/>
</dbReference>
<dbReference type="PANTHER" id="PTHR46060">
    <property type="entry name" value="MARINER MOS1 TRANSPOSASE-LIKE PROTEIN"/>
    <property type="match status" value="1"/>
</dbReference>
<dbReference type="GO" id="GO:0032259">
    <property type="term" value="P:methylation"/>
    <property type="evidence" value="ECO:0007669"/>
    <property type="project" value="UniProtKB-KW"/>
</dbReference>
<evidence type="ECO:0000313" key="2">
    <source>
        <dbReference type="Proteomes" id="UP000299102"/>
    </source>
</evidence>
<keyword evidence="2" id="KW-1185">Reference proteome</keyword>
<dbReference type="PANTHER" id="PTHR46060:SF1">
    <property type="entry name" value="MARINER MOS1 TRANSPOSASE-LIKE PROTEIN"/>
    <property type="match status" value="1"/>
</dbReference>
<dbReference type="InterPro" id="IPR052709">
    <property type="entry name" value="Transposase-MT_Hybrid"/>
</dbReference>
<gene>
    <name evidence="1" type="primary">SETMAR</name>
    <name evidence="1" type="ORF">EVAR_86813_1</name>
</gene>
<accession>A0A4C1VT16</accession>
<organism evidence="1 2">
    <name type="scientific">Eumeta variegata</name>
    <name type="common">Bagworm moth</name>
    <name type="synonym">Eumeta japonica</name>
    <dbReference type="NCBI Taxonomy" id="151549"/>
    <lineage>
        <taxon>Eukaryota</taxon>
        <taxon>Metazoa</taxon>
        <taxon>Ecdysozoa</taxon>
        <taxon>Arthropoda</taxon>
        <taxon>Hexapoda</taxon>
        <taxon>Insecta</taxon>
        <taxon>Pterygota</taxon>
        <taxon>Neoptera</taxon>
        <taxon>Endopterygota</taxon>
        <taxon>Lepidoptera</taxon>
        <taxon>Glossata</taxon>
        <taxon>Ditrysia</taxon>
        <taxon>Tineoidea</taxon>
        <taxon>Psychidae</taxon>
        <taxon>Oiketicinae</taxon>
        <taxon>Eumeta</taxon>
    </lineage>
</organism>
<evidence type="ECO:0000313" key="1">
    <source>
        <dbReference type="EMBL" id="GBP41843.1"/>
    </source>
</evidence>
<keyword evidence="1" id="KW-0808">Transferase</keyword>
<dbReference type="InterPro" id="IPR036397">
    <property type="entry name" value="RNaseH_sf"/>
</dbReference>
<proteinExistence type="predicted"/>
<dbReference type="EMBL" id="BGZK01000407">
    <property type="protein sequence ID" value="GBP41843.1"/>
    <property type="molecule type" value="Genomic_DNA"/>
</dbReference>
<reference evidence="1 2" key="1">
    <citation type="journal article" date="2019" name="Commun. Biol.">
        <title>The bagworm genome reveals a unique fibroin gene that provides high tensile strength.</title>
        <authorList>
            <person name="Kono N."/>
            <person name="Nakamura H."/>
            <person name="Ohtoshi R."/>
            <person name="Tomita M."/>
            <person name="Numata K."/>
            <person name="Arakawa K."/>
        </authorList>
    </citation>
    <scope>NUCLEOTIDE SEQUENCE [LARGE SCALE GENOMIC DNA]</scope>
</reference>
<dbReference type="Gene3D" id="3.30.420.10">
    <property type="entry name" value="Ribonuclease H-like superfamily/Ribonuclease H"/>
    <property type="match status" value="1"/>
</dbReference>
<comment type="caution">
    <text evidence="1">The sequence shown here is derived from an EMBL/GenBank/DDBJ whole genome shotgun (WGS) entry which is preliminary data.</text>
</comment>
<dbReference type="OrthoDB" id="616263at2759"/>
<dbReference type="GO" id="GO:0003676">
    <property type="term" value="F:nucleic acid binding"/>
    <property type="evidence" value="ECO:0007669"/>
    <property type="project" value="InterPro"/>
</dbReference>
<dbReference type="AlphaFoldDB" id="A0A4C1VT16"/>
<name>A0A4C1VT16_EUMVA</name>